<protein>
    <submittedName>
        <fullName evidence="14">Vomeronasal type-2 receptor 26-like</fullName>
    </submittedName>
</protein>
<evidence type="ECO:0000256" key="11">
    <source>
        <dbReference type="SAM" id="Phobius"/>
    </source>
</evidence>
<dbReference type="Gene3D" id="3.40.50.2300">
    <property type="match status" value="2"/>
</dbReference>
<evidence type="ECO:0000256" key="1">
    <source>
        <dbReference type="ARBA" id="ARBA00004651"/>
    </source>
</evidence>
<dbReference type="InterPro" id="IPR001828">
    <property type="entry name" value="ANF_lig-bd_rcpt"/>
</dbReference>
<organism evidence="13 14">
    <name type="scientific">Pogona vitticeps</name>
    <name type="common">central bearded dragon</name>
    <dbReference type="NCBI Taxonomy" id="103695"/>
    <lineage>
        <taxon>Eukaryota</taxon>
        <taxon>Metazoa</taxon>
        <taxon>Chordata</taxon>
        <taxon>Craniata</taxon>
        <taxon>Vertebrata</taxon>
        <taxon>Euteleostomi</taxon>
        <taxon>Lepidosauria</taxon>
        <taxon>Squamata</taxon>
        <taxon>Bifurcata</taxon>
        <taxon>Unidentata</taxon>
        <taxon>Episquamata</taxon>
        <taxon>Toxicofera</taxon>
        <taxon>Iguania</taxon>
        <taxon>Acrodonta</taxon>
        <taxon>Agamidae</taxon>
        <taxon>Amphibolurinae</taxon>
        <taxon>Pogona</taxon>
    </lineage>
</organism>
<dbReference type="InterPro" id="IPR011500">
    <property type="entry name" value="GPCR_3_9-Cys_dom"/>
</dbReference>
<dbReference type="InterPro" id="IPR028082">
    <property type="entry name" value="Peripla_BP_I"/>
</dbReference>
<dbReference type="InterPro" id="IPR000337">
    <property type="entry name" value="GPCR_3"/>
</dbReference>
<dbReference type="RefSeq" id="XP_072859828.1">
    <property type="nucleotide sequence ID" value="XM_073003727.1"/>
</dbReference>
<feature type="transmembrane region" description="Helical" evidence="11">
    <location>
        <begin position="772"/>
        <end position="795"/>
    </location>
</feature>
<reference evidence="14" key="1">
    <citation type="submission" date="2025-08" db="UniProtKB">
        <authorList>
            <consortium name="RefSeq"/>
        </authorList>
    </citation>
    <scope>IDENTIFICATION</scope>
</reference>
<dbReference type="SUPFAM" id="SSF53822">
    <property type="entry name" value="Periplasmic binding protein-like I"/>
    <property type="match status" value="1"/>
</dbReference>
<evidence type="ECO:0000256" key="2">
    <source>
        <dbReference type="ARBA" id="ARBA00022475"/>
    </source>
</evidence>
<dbReference type="PRINTS" id="PR00248">
    <property type="entry name" value="GPCRMGR"/>
</dbReference>
<keyword evidence="9" id="KW-0325">Glycoprotein</keyword>
<feature type="transmembrane region" description="Helical" evidence="11">
    <location>
        <begin position="705"/>
        <end position="728"/>
    </location>
</feature>
<feature type="transmembrane region" description="Helical" evidence="11">
    <location>
        <begin position="740"/>
        <end position="760"/>
    </location>
</feature>
<dbReference type="CDD" id="cd15283">
    <property type="entry name" value="7tmC_V2R_pheromone"/>
    <property type="match status" value="1"/>
</dbReference>
<dbReference type="Pfam" id="PF07562">
    <property type="entry name" value="NCD3G"/>
    <property type="match status" value="1"/>
</dbReference>
<evidence type="ECO:0000259" key="12">
    <source>
        <dbReference type="PROSITE" id="PS50259"/>
    </source>
</evidence>
<keyword evidence="6" id="KW-0297">G-protein coupled receptor</keyword>
<evidence type="ECO:0000313" key="13">
    <source>
        <dbReference type="Proteomes" id="UP001652642"/>
    </source>
</evidence>
<evidence type="ECO:0000256" key="9">
    <source>
        <dbReference type="ARBA" id="ARBA00023180"/>
    </source>
</evidence>
<dbReference type="Pfam" id="PF00003">
    <property type="entry name" value="7tm_3"/>
    <property type="match status" value="1"/>
</dbReference>
<accession>A0ABM5GQ83</accession>
<dbReference type="InterPro" id="IPR038550">
    <property type="entry name" value="GPCR_3_9-Cys_sf"/>
</dbReference>
<dbReference type="InterPro" id="IPR000068">
    <property type="entry name" value="GPCR_3_Ca_sens_rcpt-rel"/>
</dbReference>
<feature type="transmembrane region" description="Helical" evidence="11">
    <location>
        <begin position="660"/>
        <end position="678"/>
    </location>
</feature>
<evidence type="ECO:0000256" key="7">
    <source>
        <dbReference type="ARBA" id="ARBA00023136"/>
    </source>
</evidence>
<keyword evidence="4" id="KW-0732">Signal</keyword>
<keyword evidence="2" id="KW-1003">Cell membrane</keyword>
<dbReference type="InterPro" id="IPR017979">
    <property type="entry name" value="GPCR_3_CS"/>
</dbReference>
<dbReference type="Pfam" id="PF01094">
    <property type="entry name" value="ANF_receptor"/>
    <property type="match status" value="1"/>
</dbReference>
<evidence type="ECO:0000256" key="4">
    <source>
        <dbReference type="ARBA" id="ARBA00022729"/>
    </source>
</evidence>
<comment type="subcellular location">
    <subcellularLocation>
        <location evidence="1">Cell membrane</location>
        <topology evidence="1">Multi-pass membrane protein</topology>
    </subcellularLocation>
</comment>
<evidence type="ECO:0000256" key="8">
    <source>
        <dbReference type="ARBA" id="ARBA00023170"/>
    </source>
</evidence>
<keyword evidence="3 11" id="KW-0812">Transmembrane</keyword>
<feature type="transmembrane region" description="Helical" evidence="11">
    <location>
        <begin position="546"/>
        <end position="565"/>
    </location>
</feature>
<dbReference type="GeneID" id="140708320"/>
<keyword evidence="7 11" id="KW-0472">Membrane</keyword>
<evidence type="ECO:0000256" key="3">
    <source>
        <dbReference type="ARBA" id="ARBA00022692"/>
    </source>
</evidence>
<name>A0ABM5GQ83_9SAUR</name>
<dbReference type="Gene3D" id="2.10.50.30">
    <property type="entry name" value="GPCR, family 3, nine cysteines domain"/>
    <property type="match status" value="1"/>
</dbReference>
<gene>
    <name evidence="14" type="primary">LOC140708320</name>
</gene>
<dbReference type="PANTHER" id="PTHR24061">
    <property type="entry name" value="CALCIUM-SENSING RECEPTOR-RELATED"/>
    <property type="match status" value="1"/>
</dbReference>
<keyword evidence="13" id="KW-1185">Reference proteome</keyword>
<dbReference type="InterPro" id="IPR004073">
    <property type="entry name" value="GPCR_3_vmron_rcpt_2"/>
</dbReference>
<dbReference type="PROSITE" id="PS00981">
    <property type="entry name" value="G_PROTEIN_RECEP_F3_3"/>
    <property type="match status" value="1"/>
</dbReference>
<dbReference type="PROSITE" id="PS50259">
    <property type="entry name" value="G_PROTEIN_RECEP_F3_4"/>
    <property type="match status" value="1"/>
</dbReference>
<keyword evidence="10" id="KW-0807">Transducer</keyword>
<evidence type="ECO:0000256" key="5">
    <source>
        <dbReference type="ARBA" id="ARBA00022989"/>
    </source>
</evidence>
<sequence length="812" mass="92391">MLCERRESPGVVPKFYQHALAIAFAINEINKNPKILPNITLGFHICDSYSNLWMTYRTTLNLLSKRLRFVPNYECDGKKSLLAVIGGLGSDTSVLMADVLGLYKIPQFTYGSLAPGEIHTSQHPYLYHMVPTEDPQYMGIIRLLQHFRWIWVGMFVVDNESGEHFVQTMELLFSQNGICSAFVQRIPQQPNLDDLDETVVEVLLKIYEPLTNQKASACIVYGESVTMVWLRTLIFLQDQENIRYSEYRKVWITTTQIDFILTGPQKYWDLQMFEGAIAFMIHQKDLLQFGEFVQPIKPGWNERDGFLKDFWEQIFDCFFGETIPDSEKCTGEEKLAGLPEPLFGMHLTGHSYSIYNAIYVLAHTFHEKYTSRLRQKTMIENPDVLLQHLQPWQLHPFLQRLSFNNTEGETVSFNEKREIGGGFDIMNVVIFPNNSFHQVKIGRVIPGALEGDEVVIDWDSIVWHRGFNKVVPISVCNEYCHPGFQKKSKEGEKFCCYDCVLCPAGRISNQTDMDDCFKCPEDEYPKENKNGCLPKLVIFLSYEEPLGWSLVSVALSFSLITAWVIGLLMKHKDTPIVKANNRDLTYTLLISLLLCFLSSLLFLGRPGKLSCLLQQPAFGIIFTVAVSCVLAKTITVVMAFMATKPGSNMKKWLGRRTANCIVLSCSLGQLGICSVWLGTSPPFPAFDMQSLSEEIIELCNGGSVIMFYLVLSYMGFLSLICFMLAFLARKLPDSFNEAKFITFSMVVFCSVWGSFVPAYLSTKGKQMVAVEIFSILASSAGLLICIFAPKIYIILLRPELNTKEQIRRWKNK</sequence>
<keyword evidence="8" id="KW-0675">Receptor</keyword>
<dbReference type="PANTHER" id="PTHR24061:SF599">
    <property type="entry name" value="G-PROTEIN COUPLED RECEPTORS FAMILY 3 PROFILE DOMAIN-CONTAINING PROTEIN"/>
    <property type="match status" value="1"/>
</dbReference>
<keyword evidence="5 11" id="KW-1133">Transmembrane helix</keyword>
<dbReference type="Proteomes" id="UP001652642">
    <property type="component" value="Chromosome 6"/>
</dbReference>
<feature type="transmembrane region" description="Helical" evidence="11">
    <location>
        <begin position="586"/>
        <end position="604"/>
    </location>
</feature>
<evidence type="ECO:0000256" key="6">
    <source>
        <dbReference type="ARBA" id="ARBA00023040"/>
    </source>
</evidence>
<proteinExistence type="predicted"/>
<evidence type="ECO:0000313" key="14">
    <source>
        <dbReference type="RefSeq" id="XP_072859828.1"/>
    </source>
</evidence>
<dbReference type="InterPro" id="IPR017978">
    <property type="entry name" value="GPCR_3_C"/>
</dbReference>
<evidence type="ECO:0000256" key="10">
    <source>
        <dbReference type="ARBA" id="ARBA00023224"/>
    </source>
</evidence>
<feature type="transmembrane region" description="Helical" evidence="11">
    <location>
        <begin position="616"/>
        <end position="640"/>
    </location>
</feature>
<feature type="domain" description="G-protein coupled receptors family 3 profile" evidence="12">
    <location>
        <begin position="546"/>
        <end position="810"/>
    </location>
</feature>
<dbReference type="PRINTS" id="PR01535">
    <property type="entry name" value="VOMERONASL2R"/>
</dbReference>